<dbReference type="InterPro" id="IPR011990">
    <property type="entry name" value="TPR-like_helical_dom_sf"/>
</dbReference>
<dbReference type="Pfam" id="PF24762">
    <property type="entry name" value="TPR_IF140-IFT172"/>
    <property type="match status" value="1"/>
</dbReference>
<dbReference type="SUPFAM" id="SSF82171">
    <property type="entry name" value="DPP6 N-terminal domain-like"/>
    <property type="match status" value="1"/>
</dbReference>
<feature type="compositionally biased region" description="Acidic residues" evidence="8">
    <location>
        <begin position="1480"/>
        <end position="1502"/>
    </location>
</feature>
<dbReference type="FunFam" id="1.25.40.470:FF:000028">
    <property type="entry name" value="Intraflagellar transport protein 140-like protein"/>
    <property type="match status" value="1"/>
</dbReference>
<dbReference type="Proteomes" id="UP000594262">
    <property type="component" value="Unplaced"/>
</dbReference>
<dbReference type="PANTHER" id="PTHR15722">
    <property type="entry name" value="IFT140/172-RELATED"/>
    <property type="match status" value="1"/>
</dbReference>
<feature type="domain" description="IFT140 second beta-propeller" evidence="10">
    <location>
        <begin position="414"/>
        <end position="736"/>
    </location>
</feature>
<evidence type="ECO:0000313" key="14">
    <source>
        <dbReference type="Proteomes" id="UP000594262"/>
    </source>
</evidence>
<evidence type="ECO:0000259" key="9">
    <source>
        <dbReference type="Pfam" id="PF23383"/>
    </source>
</evidence>
<evidence type="ECO:0000256" key="3">
    <source>
        <dbReference type="ARBA" id="ARBA00022737"/>
    </source>
</evidence>
<evidence type="ECO:0000256" key="5">
    <source>
        <dbReference type="ARBA" id="ARBA00023069"/>
    </source>
</evidence>
<comment type="subcellular location">
    <subcellularLocation>
        <location evidence="1">Cell projection</location>
        <location evidence="1">Cilium</location>
    </subcellularLocation>
</comment>
<evidence type="ECO:0000256" key="8">
    <source>
        <dbReference type="SAM" id="MobiDB-lite"/>
    </source>
</evidence>
<dbReference type="Pfam" id="PF23385">
    <property type="entry name" value="Beta-prop_IFT140_2nd"/>
    <property type="match status" value="1"/>
</dbReference>
<dbReference type="EnsemblMetazoa" id="CLYHEMT008628.2">
    <property type="protein sequence ID" value="CLYHEMP008628.2"/>
    <property type="gene ID" value="CLYHEMG008628"/>
</dbReference>
<dbReference type="SUPFAM" id="SSF50978">
    <property type="entry name" value="WD40 repeat-like"/>
    <property type="match status" value="1"/>
</dbReference>
<sequence length="1502" mass="169960">IRNMAVYFDYPIHPSEDDEFTNEVLAWHKTSPLLAIGSSSRNGKGIVKFYLDEAEVVDGSSIEKDNTAPVQMVWHPSKKLLAVGWSNGEICIWNESDKDVHEAPIFHKSTLTNIHWNGTGSRLITADQNGLICVWKIDQRGRLQQSPMFQNEVGSPIVQMAFKIAVSIDAANDLVAAAKAAVNGDKDALDVFDWQKAGQSQLNMSQAESIQMYFGTKDGAIYFMDDRGKCKKCYQLDNGIKHVLYYEVRDIIVVITENLILTQHTLQADGQFSEVSKAKLGGNATHFQASWAGSGLLATCSKERLARIIDIDNDQNYILNLNGNSAFVNGETINCLSYNAKKGVLAGGTNKGHIAIWKNNLFKPDDPWDLQSPCEVEGGVQSIEWGGGGSLMASITDQSATILSESIMNVHFNQHVVAVQTAPNQLTVRTLPSSESTDLKTDIHIKGVYCTKNFIAIWNSRKVAIYEISDNKSLIRSAGTFNSDAATVAMYEQNIYILEGEKISIRTFQGTIKQEMKFSETEGDPSVMSICGPYMAVGTTKSILKIFDLSRREARQISISKNLEDAIPSFGSIQCLRCNCNGSKVAFISQNNFVTSAFLYIWDVETDTVQCFNFATGEGIEQMDDNLTAAQEQLTSNIKGYVPSDIHWDSDEAKLLVCEAIKSSLDKPSSNERNKPGGGFSRKVSNLKTKEPEPTNIIVTMFSTPDHGLIVQDHFNKQKADYSFLGISTPWFYFAKGSLEHTEENEESEQAKNEERIIQTPMRDFAGLEDCDETVKKAMTNFSYLSAIGNMDEAFKAIKTIKRLDFSRLELDVLGFDAYRSGRKNVQRSGSVWENMARMCVKTKRLDVAMVCLGNMGNAIAAKAVRECQREESDVNVQTAMLAIQIGMYKEAEELYKESGRFDLLNEFYQASNQWSKALECADTHDRIHLRTTHYNYGKYLEDEGRIDEAIKQFESSETYRIEVPRMLNEDYTRLENYIRRQNEPKLYKWFAQYLESSSDMDEALQYYTMANDYLARVRIHCFCEEFDRAAELCDETGDKAASYHLARQFDNNDEINKAIHYFSRAQAYSNAIRLAKDNEMDHELMNLALLSSQEDMLDSARYFEMKAMEDKAVILYHKGGRPSKAIDLAFKTEQFGALQLISEDLDENADPEVLRKCAEFFIDHEQYDKAVNLLVVAKKFEEALDMCLDHHITITEEMGEKLTLPKDYEDAKYRLRLLEKLGEVAFKQGSYHLSTKKFTQAGNKIKAMKALLKSGDTEKIIFFAGVSRQKDIYIMAANYLQSLDWRKDPEIMKGIINFYTKGRALDSLASFYDACAQVEMDEFQNYEKAFGALSESYKCLNKVKPKNQTEHEDRVATIKARLTVMKKFIQAKKSYDSSIDESIKACIALLDDPDVEIAIRVGDVYSFVVSHFTAAQDYQQAYNLMENMRQRFPHLKIQQYIKRKIIERIYNELQIALPSSNQNNGGGRNQHRGGARDDSVEESEGEIDEEVDEIEDDDDMI</sequence>
<dbReference type="GO" id="GO:0035721">
    <property type="term" value="P:intraciliary retrograde transport"/>
    <property type="evidence" value="ECO:0007669"/>
    <property type="project" value="TreeGrafter"/>
</dbReference>
<dbReference type="InterPro" id="IPR015943">
    <property type="entry name" value="WD40/YVTN_repeat-like_dom_sf"/>
</dbReference>
<feature type="region of interest" description="Disordered" evidence="8">
    <location>
        <begin position="1459"/>
        <end position="1502"/>
    </location>
</feature>
<dbReference type="SMART" id="SM00320">
    <property type="entry name" value="WD40"/>
    <property type="match status" value="5"/>
</dbReference>
<feature type="region of interest" description="Disordered" evidence="8">
    <location>
        <begin position="666"/>
        <end position="687"/>
    </location>
</feature>
<dbReference type="InterPro" id="IPR056168">
    <property type="entry name" value="TPR_IF140/IFT172/WDR19"/>
</dbReference>
<dbReference type="InterPro" id="IPR056155">
    <property type="entry name" value="Beta-prop_IFT140_2nd"/>
</dbReference>
<evidence type="ECO:0000313" key="13">
    <source>
        <dbReference type="EnsemblMetazoa" id="CLYHEMP008628.2"/>
    </source>
</evidence>
<keyword evidence="5" id="KW-0969">Cilium</keyword>
<dbReference type="InterPro" id="IPR056156">
    <property type="entry name" value="TPR_IF140_C"/>
</dbReference>
<dbReference type="PANTHER" id="PTHR15722:SF7">
    <property type="entry name" value="INTRAFLAGELLAR TRANSPORT PROTEIN 140 HOMOLOG"/>
    <property type="match status" value="1"/>
</dbReference>
<dbReference type="GO" id="GO:0030991">
    <property type="term" value="C:intraciliary transport particle A"/>
    <property type="evidence" value="ECO:0007669"/>
    <property type="project" value="TreeGrafter"/>
</dbReference>
<dbReference type="Gene3D" id="2.130.10.10">
    <property type="entry name" value="YVTN repeat-like/Quinoprotein amine dehydrogenase"/>
    <property type="match status" value="2"/>
</dbReference>
<evidence type="ECO:0000256" key="6">
    <source>
        <dbReference type="ARBA" id="ARBA00023273"/>
    </source>
</evidence>
<feature type="repeat" description="WD" evidence="7">
    <location>
        <begin position="107"/>
        <end position="145"/>
    </location>
</feature>
<evidence type="ECO:0000259" key="11">
    <source>
        <dbReference type="Pfam" id="PF24760"/>
    </source>
</evidence>
<dbReference type="Pfam" id="PF24760">
    <property type="entry name" value="TPR_IF140_C"/>
    <property type="match status" value="1"/>
</dbReference>
<name>A0A7M5WS39_9CNID</name>
<feature type="domain" description="IF140/IFT172/WDR19 TPR" evidence="12">
    <location>
        <begin position="828"/>
        <end position="1299"/>
    </location>
</feature>
<evidence type="ECO:0000259" key="10">
    <source>
        <dbReference type="Pfam" id="PF23385"/>
    </source>
</evidence>
<evidence type="ECO:0000256" key="7">
    <source>
        <dbReference type="PROSITE-ProRule" id="PRU00221"/>
    </source>
</evidence>
<dbReference type="InterPro" id="IPR001680">
    <property type="entry name" value="WD40_rpt"/>
</dbReference>
<keyword evidence="2 7" id="KW-0853">WD repeat</keyword>
<dbReference type="SUPFAM" id="SSF48452">
    <property type="entry name" value="TPR-like"/>
    <property type="match status" value="1"/>
</dbReference>
<evidence type="ECO:0000256" key="4">
    <source>
        <dbReference type="ARBA" id="ARBA00022803"/>
    </source>
</evidence>
<dbReference type="OrthoDB" id="10258787at2759"/>
<keyword evidence="3" id="KW-0677">Repeat</keyword>
<dbReference type="InterPro" id="IPR056154">
    <property type="entry name" value="Beta-prop_IFT140_1st"/>
</dbReference>
<organism evidence="13 14">
    <name type="scientific">Clytia hemisphaerica</name>
    <dbReference type="NCBI Taxonomy" id="252671"/>
    <lineage>
        <taxon>Eukaryota</taxon>
        <taxon>Metazoa</taxon>
        <taxon>Cnidaria</taxon>
        <taxon>Hydrozoa</taxon>
        <taxon>Hydroidolina</taxon>
        <taxon>Leptothecata</taxon>
        <taxon>Obeliida</taxon>
        <taxon>Clytiidae</taxon>
        <taxon>Clytia</taxon>
    </lineage>
</organism>
<feature type="domain" description="IF140 C-terminal TPR" evidence="11">
    <location>
        <begin position="1307"/>
        <end position="1430"/>
    </location>
</feature>
<keyword evidence="4" id="KW-0802">TPR repeat</keyword>
<evidence type="ECO:0000256" key="2">
    <source>
        <dbReference type="ARBA" id="ARBA00022574"/>
    </source>
</evidence>
<dbReference type="Gene3D" id="1.25.40.470">
    <property type="match status" value="2"/>
</dbReference>
<dbReference type="GO" id="GO:0005930">
    <property type="term" value="C:axoneme"/>
    <property type="evidence" value="ECO:0007669"/>
    <property type="project" value="TreeGrafter"/>
</dbReference>
<reference evidence="13" key="1">
    <citation type="submission" date="2021-01" db="UniProtKB">
        <authorList>
            <consortium name="EnsemblMetazoa"/>
        </authorList>
    </citation>
    <scope>IDENTIFICATION</scope>
</reference>
<dbReference type="GO" id="GO:0036064">
    <property type="term" value="C:ciliary basal body"/>
    <property type="evidence" value="ECO:0007669"/>
    <property type="project" value="TreeGrafter"/>
</dbReference>
<dbReference type="Pfam" id="PF23383">
    <property type="entry name" value="Beta-prop_IFT140_1st"/>
    <property type="match status" value="1"/>
</dbReference>
<proteinExistence type="predicted"/>
<evidence type="ECO:0000259" key="12">
    <source>
        <dbReference type="Pfam" id="PF24762"/>
    </source>
</evidence>
<keyword evidence="14" id="KW-1185">Reference proteome</keyword>
<evidence type="ECO:0000256" key="1">
    <source>
        <dbReference type="ARBA" id="ARBA00004138"/>
    </source>
</evidence>
<protein>
    <submittedName>
        <fullName evidence="13">Uncharacterized protein</fullName>
    </submittedName>
</protein>
<accession>A0A7M5WS39</accession>
<keyword evidence="6" id="KW-0966">Cell projection</keyword>
<dbReference type="PROSITE" id="PS50082">
    <property type="entry name" value="WD_REPEATS_2"/>
    <property type="match status" value="1"/>
</dbReference>
<dbReference type="InterPro" id="IPR036322">
    <property type="entry name" value="WD40_repeat_dom_sf"/>
</dbReference>
<feature type="domain" description="IFT140 first beta-propeller" evidence="9">
    <location>
        <begin position="5"/>
        <end position="405"/>
    </location>
</feature>